<comment type="caution">
    <text evidence="1">The sequence shown here is derived from an EMBL/GenBank/DDBJ whole genome shotgun (WGS) entry which is preliminary data.</text>
</comment>
<protein>
    <submittedName>
        <fullName evidence="1">Uncharacterized protein</fullName>
    </submittedName>
</protein>
<organism evidence="1 2">
    <name type="scientific">Haematococcus lacustris</name>
    <name type="common">Green alga</name>
    <name type="synonym">Haematococcus pluvialis</name>
    <dbReference type="NCBI Taxonomy" id="44745"/>
    <lineage>
        <taxon>Eukaryota</taxon>
        <taxon>Viridiplantae</taxon>
        <taxon>Chlorophyta</taxon>
        <taxon>core chlorophytes</taxon>
        <taxon>Chlorophyceae</taxon>
        <taxon>CS clade</taxon>
        <taxon>Chlamydomonadales</taxon>
        <taxon>Haematococcaceae</taxon>
        <taxon>Haematococcus</taxon>
    </lineage>
</organism>
<proteinExistence type="predicted"/>
<dbReference type="Proteomes" id="UP000485058">
    <property type="component" value="Unassembled WGS sequence"/>
</dbReference>
<accession>A0A699YPM7</accession>
<dbReference type="EMBL" id="BLLF01000411">
    <property type="protein sequence ID" value="GFH11521.1"/>
    <property type="molecule type" value="Genomic_DNA"/>
</dbReference>
<dbReference type="AlphaFoldDB" id="A0A699YPM7"/>
<name>A0A699YPM7_HAELA</name>
<evidence type="ECO:0000313" key="1">
    <source>
        <dbReference type="EMBL" id="GFH11521.1"/>
    </source>
</evidence>
<evidence type="ECO:0000313" key="2">
    <source>
        <dbReference type="Proteomes" id="UP000485058"/>
    </source>
</evidence>
<gene>
    <name evidence="1" type="ORF">HaLaN_07030</name>
</gene>
<reference evidence="1 2" key="1">
    <citation type="submission" date="2020-02" db="EMBL/GenBank/DDBJ databases">
        <title>Draft genome sequence of Haematococcus lacustris strain NIES-144.</title>
        <authorList>
            <person name="Morimoto D."/>
            <person name="Nakagawa S."/>
            <person name="Yoshida T."/>
            <person name="Sawayama S."/>
        </authorList>
    </citation>
    <scope>NUCLEOTIDE SEQUENCE [LARGE SCALE GENOMIC DNA]</scope>
    <source>
        <strain evidence="1 2">NIES-144</strain>
    </source>
</reference>
<keyword evidence="2" id="KW-1185">Reference proteome</keyword>
<sequence>MDASGAPDGEAPVANVGAPALHRQSYVDTSHPGTRAPPRLALNIGAVSAEASKEVLQPRTPRLLQAAERHVRVELDMLGAGKVFGFSGSRGGSQANALEADTRVELVQWSRAEVEAKLGPLLSFLWNPMETEGSLAASHTAMKC</sequence>